<dbReference type="AlphaFoldDB" id="A0A075HP94"/>
<dbReference type="InterPro" id="IPR029044">
    <property type="entry name" value="Nucleotide-diphossugar_trans"/>
</dbReference>
<dbReference type="InterPro" id="IPR005069">
    <property type="entry name" value="Nucl-diP-sugar_transferase"/>
</dbReference>
<name>A0A075HP94_9ARCH</name>
<feature type="domain" description="Nucleotide-diphospho-sugar transferase" evidence="1">
    <location>
        <begin position="80"/>
        <end position="265"/>
    </location>
</feature>
<protein>
    <recommendedName>
        <fullName evidence="1">Nucleotide-diphospho-sugar transferase domain-containing protein</fullName>
    </recommendedName>
</protein>
<dbReference type="Pfam" id="PF03407">
    <property type="entry name" value="Nucleotid_trans"/>
    <property type="match status" value="1"/>
</dbReference>
<sequence length="597" mass="69286">MNMNADRILIGCSVKGKNSEYANLETEYLFKTLLKFGGNLGNAKKIACFTEEPDSSIKEILENLQVQIRIVEPVDNRQSFGNKIRILEEAIKEGVDVIVMLDTDIVIARDFSQFLGTQKIMVKQEDSDPFTVSDWQALFDLFKLQLPQERFKTSCSGQETIPYFNGGVMIIPKIHASELLEQWKYFLKQLLDKQNALPKNFSENPHDNKQPRFFDQIAFSLAIIKSKLPYEILPLSMNYPYSGTVHHSEHPETLEPFIIHHHHCILENGELMLSPYRLINNKIDTINLFLEENRESKIEIKLDDPLVIRNLTQEHEFWEVLDRLEDIPIDSDNASLQYYLALSLHHTHSTARIDEAIVRYNAAFENGFDKFMVHSDRGFLHHLAGDMKNARKDLLLAYELKPYDLENRRRLALTDSRIPMLKELHSKLKFKETIEKIGDLSLDDENAYLHYYLGSALYRTGKDLDKALLHYNKALEYGMSDFWFHLSRAGLHAHLGMIDEFKTDFQIGYGKLVDYYEGTEPHIDYLRTLIWKKDAGLKKLRELNVKKDAGLKKLRRLNTGKDADIENLRSIINEMRDSPSWKLVKKFGLVKKKDSST</sequence>
<proteinExistence type="predicted"/>
<organism evidence="2">
    <name type="scientific">uncultured marine thaumarchaeote KM3_82_C03</name>
    <dbReference type="NCBI Taxonomy" id="1456303"/>
    <lineage>
        <taxon>Archaea</taxon>
        <taxon>Nitrososphaerota</taxon>
        <taxon>environmental samples</taxon>
    </lineage>
</organism>
<dbReference type="Gene3D" id="1.25.40.10">
    <property type="entry name" value="Tetratricopeptide repeat domain"/>
    <property type="match status" value="2"/>
</dbReference>
<dbReference type="InterPro" id="IPR011990">
    <property type="entry name" value="TPR-like_helical_dom_sf"/>
</dbReference>
<evidence type="ECO:0000313" key="2">
    <source>
        <dbReference type="EMBL" id="AIF18236.1"/>
    </source>
</evidence>
<accession>A0A075HP94</accession>
<dbReference type="SUPFAM" id="SSF53448">
    <property type="entry name" value="Nucleotide-diphospho-sugar transferases"/>
    <property type="match status" value="1"/>
</dbReference>
<dbReference type="Gene3D" id="3.90.550.10">
    <property type="entry name" value="Spore Coat Polysaccharide Biosynthesis Protein SpsA, Chain A"/>
    <property type="match status" value="1"/>
</dbReference>
<evidence type="ECO:0000259" key="1">
    <source>
        <dbReference type="Pfam" id="PF03407"/>
    </source>
</evidence>
<reference evidence="2" key="1">
    <citation type="journal article" date="2014" name="Genome Biol. Evol.">
        <title>Pangenome evidence for extensive interdomain horizontal transfer affecting lineage core and shell genes in uncultured planktonic thaumarchaeota and euryarchaeota.</title>
        <authorList>
            <person name="Deschamps P."/>
            <person name="Zivanovic Y."/>
            <person name="Moreira D."/>
            <person name="Rodriguez-Valera F."/>
            <person name="Lopez-Garcia P."/>
        </authorList>
    </citation>
    <scope>NUCLEOTIDE SEQUENCE</scope>
</reference>
<dbReference type="EMBL" id="KF901105">
    <property type="protein sequence ID" value="AIF18236.1"/>
    <property type="molecule type" value="Genomic_DNA"/>
</dbReference>
<dbReference type="SUPFAM" id="SSF48452">
    <property type="entry name" value="TPR-like"/>
    <property type="match status" value="1"/>
</dbReference>